<keyword evidence="5" id="KW-1185">Reference proteome</keyword>
<dbReference type="EMBL" id="BKAX01000001">
    <property type="protein sequence ID" value="GEQ04258.1"/>
    <property type="molecule type" value="Genomic_DNA"/>
</dbReference>
<dbReference type="InterPro" id="IPR002937">
    <property type="entry name" value="Amino_oxidase"/>
</dbReference>
<evidence type="ECO:0000256" key="1">
    <source>
        <dbReference type="ARBA" id="ARBA00001974"/>
    </source>
</evidence>
<gene>
    <name evidence="4" type="ORF">SGA02_00860</name>
</gene>
<dbReference type="InterPro" id="IPR001613">
    <property type="entry name" value="Flavin_amine_oxidase"/>
</dbReference>
<name>A0ABQ0XY57_STAGA</name>
<organism evidence="4 5">
    <name type="scientific">Staphylococcus gallinarum</name>
    <dbReference type="NCBI Taxonomy" id="1293"/>
    <lineage>
        <taxon>Bacteria</taxon>
        <taxon>Bacillati</taxon>
        <taxon>Bacillota</taxon>
        <taxon>Bacilli</taxon>
        <taxon>Bacillales</taxon>
        <taxon>Staphylococcaceae</taxon>
        <taxon>Staphylococcus</taxon>
    </lineage>
</organism>
<accession>A0ABQ0XY57</accession>
<dbReference type="Proteomes" id="UP000321057">
    <property type="component" value="Unassembled WGS sequence"/>
</dbReference>
<dbReference type="InterPro" id="IPR050464">
    <property type="entry name" value="Zeta_carotene_desat/Oxidored"/>
</dbReference>
<evidence type="ECO:0000313" key="5">
    <source>
        <dbReference type="Proteomes" id="UP000321057"/>
    </source>
</evidence>
<comment type="caution">
    <text evidence="4">The sequence shown here is derived from an EMBL/GenBank/DDBJ whole genome shotgun (WGS) entry which is preliminary data.</text>
</comment>
<dbReference type="PANTHER" id="PTHR42923">
    <property type="entry name" value="PROTOPORPHYRINOGEN OXIDASE"/>
    <property type="match status" value="1"/>
</dbReference>
<evidence type="ECO:0000256" key="2">
    <source>
        <dbReference type="ARBA" id="ARBA00023002"/>
    </source>
</evidence>
<keyword evidence="2" id="KW-0560">Oxidoreductase</keyword>
<proteinExistence type="predicted"/>
<dbReference type="SUPFAM" id="SSF51905">
    <property type="entry name" value="FAD/NAD(P)-binding domain"/>
    <property type="match status" value="1"/>
</dbReference>
<dbReference type="InterPro" id="IPR036188">
    <property type="entry name" value="FAD/NAD-bd_sf"/>
</dbReference>
<reference evidence="4 5" key="1">
    <citation type="submission" date="2019-07" db="EMBL/GenBank/DDBJ databases">
        <title>Whole genome shotgun sequence of Staphylococcus gallinarum NBRC 109767.</title>
        <authorList>
            <person name="Hosoyama A."/>
            <person name="Uohara A."/>
            <person name="Ohji S."/>
            <person name="Ichikawa N."/>
        </authorList>
    </citation>
    <scope>NUCLEOTIDE SEQUENCE [LARGE SCALE GENOMIC DNA]</scope>
    <source>
        <strain evidence="4 5">NBRC 109767</strain>
    </source>
</reference>
<dbReference type="Gene3D" id="3.50.50.60">
    <property type="entry name" value="FAD/NAD(P)-binding domain"/>
    <property type="match status" value="1"/>
</dbReference>
<sequence>MKDVIIIGGGLAGLSAAWRLKNHDILLLESENRVGGRVMSERRGNYWMNWGGHVYAGKGSATDELLKSVGVKALPVPGKLSAMHLNGKLLLNGRVELYPFRVPMSWKSRLSLLKAGAKVRAAVIKYGKVAKQLEHEDYSVRQQRILDFMNNKTFTDFTGALPVDADAIFRPTVSRSTGEPEQISAGAGIGYFHMIWNKEGGLSQNIMGGPSTLTNTIACRLKEQIKLNAQVSEVIKNNDFVTVRYKIGDTEYTETAKYVILATPAPITQKITKNLSPKLEHALKQVKYGPHVSASFLTNETSEQVWDDVYAFATPKKSFDILIHNSNVVHAMHNKREQGSSFMTFSPANRGKALIDKSEAEILEIYLTDLEEMFPGFRNLVVEAKVNKFPYGSAYVYPGRGQIQATLTEPDGRLFLAGDYLGTFYTETAIQTGFTAAQNINSLLGFNKMEEMQNIL</sequence>
<dbReference type="PRINTS" id="PR00757">
    <property type="entry name" value="AMINEOXDASEF"/>
</dbReference>
<dbReference type="RefSeq" id="WP_042738017.1">
    <property type="nucleotide sequence ID" value="NZ_BKAX01000001.1"/>
</dbReference>
<protein>
    <recommendedName>
        <fullName evidence="3">Amine oxidase domain-containing protein</fullName>
    </recommendedName>
</protein>
<feature type="domain" description="Amine oxidase" evidence="3">
    <location>
        <begin position="11"/>
        <end position="440"/>
    </location>
</feature>
<evidence type="ECO:0000313" key="4">
    <source>
        <dbReference type="EMBL" id="GEQ04258.1"/>
    </source>
</evidence>
<dbReference type="Pfam" id="PF01593">
    <property type="entry name" value="Amino_oxidase"/>
    <property type="match status" value="1"/>
</dbReference>
<comment type="cofactor">
    <cofactor evidence="1">
        <name>FAD</name>
        <dbReference type="ChEBI" id="CHEBI:57692"/>
    </cofactor>
</comment>
<evidence type="ECO:0000259" key="3">
    <source>
        <dbReference type="Pfam" id="PF01593"/>
    </source>
</evidence>